<dbReference type="Proteomes" id="UP001603857">
    <property type="component" value="Unassembled WGS sequence"/>
</dbReference>
<evidence type="ECO:0000256" key="1">
    <source>
        <dbReference type="SAM" id="MobiDB-lite"/>
    </source>
</evidence>
<dbReference type="AlphaFoldDB" id="A0ABD1LDQ1"/>
<feature type="region of interest" description="Disordered" evidence="1">
    <location>
        <begin position="47"/>
        <end position="72"/>
    </location>
</feature>
<organism evidence="2 3">
    <name type="scientific">Flemingia macrophylla</name>
    <dbReference type="NCBI Taxonomy" id="520843"/>
    <lineage>
        <taxon>Eukaryota</taxon>
        <taxon>Viridiplantae</taxon>
        <taxon>Streptophyta</taxon>
        <taxon>Embryophyta</taxon>
        <taxon>Tracheophyta</taxon>
        <taxon>Spermatophyta</taxon>
        <taxon>Magnoliopsida</taxon>
        <taxon>eudicotyledons</taxon>
        <taxon>Gunneridae</taxon>
        <taxon>Pentapetalae</taxon>
        <taxon>rosids</taxon>
        <taxon>fabids</taxon>
        <taxon>Fabales</taxon>
        <taxon>Fabaceae</taxon>
        <taxon>Papilionoideae</taxon>
        <taxon>50 kb inversion clade</taxon>
        <taxon>NPAAA clade</taxon>
        <taxon>indigoferoid/millettioid clade</taxon>
        <taxon>Phaseoleae</taxon>
        <taxon>Flemingia</taxon>
    </lineage>
</organism>
<name>A0ABD1LDQ1_9FABA</name>
<accession>A0ABD1LDQ1</accession>
<evidence type="ECO:0000313" key="2">
    <source>
        <dbReference type="EMBL" id="KAL2321660.1"/>
    </source>
</evidence>
<evidence type="ECO:0000313" key="3">
    <source>
        <dbReference type="Proteomes" id="UP001603857"/>
    </source>
</evidence>
<feature type="region of interest" description="Disordered" evidence="1">
    <location>
        <begin position="1"/>
        <end position="20"/>
    </location>
</feature>
<reference evidence="2 3" key="1">
    <citation type="submission" date="2024-08" db="EMBL/GenBank/DDBJ databases">
        <title>Insights into the chromosomal genome structure of Flemingia macrophylla.</title>
        <authorList>
            <person name="Ding Y."/>
            <person name="Zhao Y."/>
            <person name="Bi W."/>
            <person name="Wu M."/>
            <person name="Zhao G."/>
            <person name="Gong Y."/>
            <person name="Li W."/>
            <person name="Zhang P."/>
        </authorList>
    </citation>
    <scope>NUCLEOTIDE SEQUENCE [LARGE SCALE GENOMIC DNA]</scope>
    <source>
        <strain evidence="2">DYQJB</strain>
        <tissue evidence="2">Leaf</tissue>
    </source>
</reference>
<proteinExistence type="predicted"/>
<feature type="compositionally biased region" description="Low complexity" evidence="1">
    <location>
        <begin position="58"/>
        <end position="72"/>
    </location>
</feature>
<protein>
    <submittedName>
        <fullName evidence="2">Uncharacterized protein</fullName>
    </submittedName>
</protein>
<sequence length="72" mass="7499">MRTPPTALATATDRTPHGVENDATAKKSFFVATGELFLGLAKQMIKSSNEGSSPAGVSRSRNSRSLSSTTTA</sequence>
<comment type="caution">
    <text evidence="2">The sequence shown here is derived from an EMBL/GenBank/DDBJ whole genome shotgun (WGS) entry which is preliminary data.</text>
</comment>
<dbReference type="EMBL" id="JBGMDY010000009">
    <property type="protein sequence ID" value="KAL2321660.1"/>
    <property type="molecule type" value="Genomic_DNA"/>
</dbReference>
<keyword evidence="3" id="KW-1185">Reference proteome</keyword>
<gene>
    <name evidence="2" type="ORF">Fmac_026039</name>
</gene>